<reference evidence="6 7" key="1">
    <citation type="submission" date="2020-04" db="EMBL/GenBank/DDBJ databases">
        <title>Zoogloea sp. G-4-1-14 isolated from soil.</title>
        <authorList>
            <person name="Dahal R.H."/>
        </authorList>
    </citation>
    <scope>NUCLEOTIDE SEQUENCE [LARGE SCALE GENOMIC DNA]</scope>
    <source>
        <strain evidence="6 7">G-4-1-14</strain>
    </source>
</reference>
<gene>
    <name evidence="6" type="ORF">HHL15_23860</name>
</gene>
<keyword evidence="2" id="KW-0813">Transport</keyword>
<evidence type="ECO:0000256" key="2">
    <source>
        <dbReference type="ARBA" id="ARBA00022448"/>
    </source>
</evidence>
<dbReference type="InterPro" id="IPR051455">
    <property type="entry name" value="Bact_solute-bind_prot3"/>
</dbReference>
<proteinExistence type="inferred from homology"/>
<evidence type="ECO:0000256" key="3">
    <source>
        <dbReference type="ARBA" id="ARBA00022729"/>
    </source>
</evidence>
<feature type="non-terminal residue" evidence="6">
    <location>
        <position position="117"/>
    </location>
</feature>
<keyword evidence="3 4" id="KW-0732">Signal</keyword>
<evidence type="ECO:0000313" key="6">
    <source>
        <dbReference type="EMBL" id="NML28795.1"/>
    </source>
</evidence>
<accession>A0A848GD97</accession>
<feature type="signal peptide" evidence="4">
    <location>
        <begin position="1"/>
        <end position="23"/>
    </location>
</feature>
<dbReference type="GO" id="GO:0030288">
    <property type="term" value="C:outer membrane-bounded periplasmic space"/>
    <property type="evidence" value="ECO:0007669"/>
    <property type="project" value="TreeGrafter"/>
</dbReference>
<dbReference type="AlphaFoldDB" id="A0A848GD97"/>
<dbReference type="SUPFAM" id="SSF53850">
    <property type="entry name" value="Periplasmic binding protein-like II"/>
    <property type="match status" value="1"/>
</dbReference>
<dbReference type="PANTHER" id="PTHR30085">
    <property type="entry name" value="AMINO ACID ABC TRANSPORTER PERMEASE"/>
    <property type="match status" value="1"/>
</dbReference>
<name>A0A848GD97_9RHOO</name>
<feature type="chain" id="PRO_5032771587" evidence="4">
    <location>
        <begin position="24"/>
        <end position="117"/>
    </location>
</feature>
<dbReference type="Gene3D" id="3.40.190.10">
    <property type="entry name" value="Periplasmic binding protein-like II"/>
    <property type="match status" value="1"/>
</dbReference>
<evidence type="ECO:0000259" key="5">
    <source>
        <dbReference type="Pfam" id="PF00497"/>
    </source>
</evidence>
<dbReference type="GO" id="GO:0006865">
    <property type="term" value="P:amino acid transport"/>
    <property type="evidence" value="ECO:0007669"/>
    <property type="project" value="TreeGrafter"/>
</dbReference>
<dbReference type="Proteomes" id="UP000580043">
    <property type="component" value="Unassembled WGS sequence"/>
</dbReference>
<evidence type="ECO:0000256" key="4">
    <source>
        <dbReference type="SAM" id="SignalP"/>
    </source>
</evidence>
<evidence type="ECO:0000313" key="7">
    <source>
        <dbReference type="Proteomes" id="UP000580043"/>
    </source>
</evidence>
<dbReference type="GO" id="GO:0005576">
    <property type="term" value="C:extracellular region"/>
    <property type="evidence" value="ECO:0007669"/>
    <property type="project" value="TreeGrafter"/>
</dbReference>
<evidence type="ECO:0000256" key="1">
    <source>
        <dbReference type="ARBA" id="ARBA00010333"/>
    </source>
</evidence>
<comment type="similarity">
    <text evidence="1">Belongs to the bacterial solute-binding protein 3 family.</text>
</comment>
<dbReference type="PANTHER" id="PTHR30085:SF2">
    <property type="entry name" value="GLUTAMATE_ASPARTATE IMPORT SOLUTE-BINDING PROTEIN"/>
    <property type="match status" value="1"/>
</dbReference>
<comment type="caution">
    <text evidence="6">The sequence shown here is derived from an EMBL/GenBank/DDBJ whole genome shotgun (WGS) entry which is preliminary data.</text>
</comment>
<dbReference type="InterPro" id="IPR001638">
    <property type="entry name" value="Solute-binding_3/MltF_N"/>
</dbReference>
<feature type="domain" description="Solute-binding protein family 3/N-terminal" evidence="5">
    <location>
        <begin position="39"/>
        <end position="117"/>
    </location>
</feature>
<organism evidence="6 7">
    <name type="scientific">Zoogloea dura</name>
    <dbReference type="NCBI Taxonomy" id="2728840"/>
    <lineage>
        <taxon>Bacteria</taxon>
        <taxon>Pseudomonadati</taxon>
        <taxon>Pseudomonadota</taxon>
        <taxon>Betaproteobacteria</taxon>
        <taxon>Rhodocyclales</taxon>
        <taxon>Zoogloeaceae</taxon>
        <taxon>Zoogloea</taxon>
    </lineage>
</organism>
<protein>
    <submittedName>
        <fullName evidence="6">Transporter substrate-binding domain-containing protein</fullName>
    </submittedName>
</protein>
<sequence length="117" mass="12621">MRTPFKLAATCLILAGLAQPALAQESPTLKKIKDSGTIALGHRESSIPFSYYDDKQQVVGYSQELMLKVVDAVKAELKLPALAVKLTPVTSQNRIPLVQNGTVDIECGSTTHNAERA</sequence>
<dbReference type="EMBL" id="JABBGA010000035">
    <property type="protein sequence ID" value="NML28795.1"/>
    <property type="molecule type" value="Genomic_DNA"/>
</dbReference>
<dbReference type="RefSeq" id="WP_169148312.1">
    <property type="nucleotide sequence ID" value="NZ_JABBGA010000035.1"/>
</dbReference>
<dbReference type="Pfam" id="PF00497">
    <property type="entry name" value="SBP_bac_3"/>
    <property type="match status" value="1"/>
</dbReference>
<keyword evidence="7" id="KW-1185">Reference proteome</keyword>